<feature type="compositionally biased region" description="Low complexity" evidence="1">
    <location>
        <begin position="254"/>
        <end position="270"/>
    </location>
</feature>
<reference evidence="2 3" key="1">
    <citation type="submission" date="2014-06" db="EMBL/GenBank/DDBJ databases">
        <title>Evolutionary Origins and Diversification of the Mycorrhizal Mutualists.</title>
        <authorList>
            <consortium name="DOE Joint Genome Institute"/>
            <consortium name="Mycorrhizal Genomics Consortium"/>
            <person name="Kohler A."/>
            <person name="Kuo A."/>
            <person name="Nagy L.G."/>
            <person name="Floudas D."/>
            <person name="Copeland A."/>
            <person name="Barry K.W."/>
            <person name="Cichocki N."/>
            <person name="Veneault-Fourrey C."/>
            <person name="LaButti K."/>
            <person name="Lindquist E.A."/>
            <person name="Lipzen A."/>
            <person name="Lundell T."/>
            <person name="Morin E."/>
            <person name="Murat C."/>
            <person name="Riley R."/>
            <person name="Ohm R."/>
            <person name="Sun H."/>
            <person name="Tunlid A."/>
            <person name="Henrissat B."/>
            <person name="Grigoriev I.V."/>
            <person name="Hibbett D.S."/>
            <person name="Martin F."/>
        </authorList>
    </citation>
    <scope>NUCLEOTIDE SEQUENCE [LARGE SCALE GENOMIC DNA]</scope>
    <source>
        <strain evidence="2 3">FD-325 SS-3</strain>
    </source>
</reference>
<dbReference type="EMBL" id="KN832577">
    <property type="protein sequence ID" value="KII83486.1"/>
    <property type="molecule type" value="Genomic_DNA"/>
</dbReference>
<sequence length="290" mass="31479">MFCLPTPSAHPTPCTPTPSVHAHAACTPTQAFTPTPSAHPQTVHARTLTPSAHPHTVHAHAVRARPRRVHAGVHAHAIRAPSHSPRPPRLARARCPRTPTPSAPARAVCVRRRRARARSRRPRTPTPCTLTPSALAQACTPPRAVPAPHAVQSHPGMRAHAACMPKLLAPLHGVRAPPHRSRAHRRARSRYAHTHPCPRVHAPPLRAHPTHALRTRPHSVRAHVHTLRARRRTPRGYPRLRLPSPSPAHALTHAPTSSPLMPTLSPAPLTHAPPTLVSTPSPYHAFVATE</sequence>
<proteinExistence type="predicted"/>
<feature type="region of interest" description="Disordered" evidence="1">
    <location>
        <begin position="226"/>
        <end position="281"/>
    </location>
</feature>
<keyword evidence="3" id="KW-1185">Reference proteome</keyword>
<dbReference type="Proteomes" id="UP000053263">
    <property type="component" value="Unassembled WGS sequence"/>
</dbReference>
<accession>A0A0C9SKC3</accession>
<feature type="compositionally biased region" description="Basic residues" evidence="1">
    <location>
        <begin position="109"/>
        <end position="123"/>
    </location>
</feature>
<evidence type="ECO:0000313" key="2">
    <source>
        <dbReference type="EMBL" id="KII83486.1"/>
    </source>
</evidence>
<organism evidence="2 3">
    <name type="scientific">Plicaturopsis crispa FD-325 SS-3</name>
    <dbReference type="NCBI Taxonomy" id="944288"/>
    <lineage>
        <taxon>Eukaryota</taxon>
        <taxon>Fungi</taxon>
        <taxon>Dikarya</taxon>
        <taxon>Basidiomycota</taxon>
        <taxon>Agaricomycotina</taxon>
        <taxon>Agaricomycetes</taxon>
        <taxon>Agaricomycetidae</taxon>
        <taxon>Amylocorticiales</taxon>
        <taxon>Amylocorticiaceae</taxon>
        <taxon>Plicatura</taxon>
        <taxon>Plicaturopsis crispa</taxon>
    </lineage>
</organism>
<dbReference type="HOGENOM" id="CLU_960168_0_0_1"/>
<feature type="region of interest" description="Disordered" evidence="1">
    <location>
        <begin position="77"/>
        <end position="133"/>
    </location>
</feature>
<gene>
    <name evidence="2" type="ORF">PLICRDRAFT_180390</name>
</gene>
<name>A0A0C9SKC3_PLICR</name>
<dbReference type="AlphaFoldDB" id="A0A0C9SKC3"/>
<protein>
    <submittedName>
        <fullName evidence="2">Uncharacterized protein</fullName>
    </submittedName>
</protein>
<evidence type="ECO:0000256" key="1">
    <source>
        <dbReference type="SAM" id="MobiDB-lite"/>
    </source>
</evidence>
<evidence type="ECO:0000313" key="3">
    <source>
        <dbReference type="Proteomes" id="UP000053263"/>
    </source>
</evidence>